<evidence type="ECO:0000313" key="1">
    <source>
        <dbReference type="EMBL" id="KAH1114484.1"/>
    </source>
</evidence>
<name>A0A9D3W764_9ROSI</name>
<gene>
    <name evidence="1" type="ORF">J1N35_007862</name>
</gene>
<reference evidence="1 2" key="1">
    <citation type="journal article" date="2021" name="Plant Biotechnol. J.">
        <title>Multi-omics assisted identification of the key and species-specific regulatory components of drought-tolerant mechanisms in Gossypium stocksii.</title>
        <authorList>
            <person name="Yu D."/>
            <person name="Ke L."/>
            <person name="Zhang D."/>
            <person name="Wu Y."/>
            <person name="Sun Y."/>
            <person name="Mei J."/>
            <person name="Sun J."/>
            <person name="Sun Y."/>
        </authorList>
    </citation>
    <scope>NUCLEOTIDE SEQUENCE [LARGE SCALE GENOMIC DNA]</scope>
    <source>
        <strain evidence="2">cv. E1</strain>
        <tissue evidence="1">Leaf</tissue>
    </source>
</reference>
<organism evidence="1 2">
    <name type="scientific">Gossypium stocksii</name>
    <dbReference type="NCBI Taxonomy" id="47602"/>
    <lineage>
        <taxon>Eukaryota</taxon>
        <taxon>Viridiplantae</taxon>
        <taxon>Streptophyta</taxon>
        <taxon>Embryophyta</taxon>
        <taxon>Tracheophyta</taxon>
        <taxon>Spermatophyta</taxon>
        <taxon>Magnoliopsida</taxon>
        <taxon>eudicotyledons</taxon>
        <taxon>Gunneridae</taxon>
        <taxon>Pentapetalae</taxon>
        <taxon>rosids</taxon>
        <taxon>malvids</taxon>
        <taxon>Malvales</taxon>
        <taxon>Malvaceae</taxon>
        <taxon>Malvoideae</taxon>
        <taxon>Gossypium</taxon>
    </lineage>
</organism>
<dbReference type="EMBL" id="JAIQCV010000003">
    <property type="protein sequence ID" value="KAH1114484.1"/>
    <property type="molecule type" value="Genomic_DNA"/>
</dbReference>
<evidence type="ECO:0000313" key="2">
    <source>
        <dbReference type="Proteomes" id="UP000828251"/>
    </source>
</evidence>
<proteinExistence type="predicted"/>
<accession>A0A9D3W764</accession>
<protein>
    <submittedName>
        <fullName evidence="1">Uncharacterized protein</fullName>
    </submittedName>
</protein>
<dbReference type="Proteomes" id="UP000828251">
    <property type="component" value="Unassembled WGS sequence"/>
</dbReference>
<sequence>MRKERECTQSIKQEPKKTESISIEIDCEDEEEVNPLVAPPVDSIAVIPLPYTKPITE</sequence>
<comment type="caution">
    <text evidence="1">The sequence shown here is derived from an EMBL/GenBank/DDBJ whole genome shotgun (WGS) entry which is preliminary data.</text>
</comment>
<dbReference type="AlphaFoldDB" id="A0A9D3W764"/>
<keyword evidence="2" id="KW-1185">Reference proteome</keyword>